<name>A0ABX1RNL6_9PSEU</name>
<keyword evidence="2" id="KW-0472">Membrane</keyword>
<feature type="transmembrane region" description="Helical" evidence="2">
    <location>
        <begin position="21"/>
        <end position="39"/>
    </location>
</feature>
<proteinExistence type="predicted"/>
<evidence type="ECO:0000313" key="3">
    <source>
        <dbReference type="EMBL" id="NMH81975.1"/>
    </source>
</evidence>
<gene>
    <name evidence="3" type="ORF">HF577_33420</name>
</gene>
<evidence type="ECO:0000256" key="2">
    <source>
        <dbReference type="SAM" id="Phobius"/>
    </source>
</evidence>
<dbReference type="Proteomes" id="UP001296706">
    <property type="component" value="Unassembled WGS sequence"/>
</dbReference>
<evidence type="ECO:0000313" key="4">
    <source>
        <dbReference type="Proteomes" id="UP001296706"/>
    </source>
</evidence>
<evidence type="ECO:0000256" key="1">
    <source>
        <dbReference type="SAM" id="MobiDB-lite"/>
    </source>
</evidence>
<feature type="region of interest" description="Disordered" evidence="1">
    <location>
        <begin position="43"/>
        <end position="62"/>
    </location>
</feature>
<comment type="caution">
    <text evidence="3">The sequence shown here is derived from an EMBL/GenBank/DDBJ whole genome shotgun (WGS) entry which is preliminary data.</text>
</comment>
<protein>
    <submittedName>
        <fullName evidence="3">Uncharacterized protein</fullName>
    </submittedName>
</protein>
<keyword evidence="2" id="KW-1133">Transmembrane helix</keyword>
<keyword evidence="2" id="KW-0812">Transmembrane</keyword>
<sequence>MDPSPTEKDRPAVARANAGRVAAFLAVLALTAAGGWQAGRVFAPAPPPQASLPATTFTHGHP</sequence>
<keyword evidence="4" id="KW-1185">Reference proteome</keyword>
<dbReference type="RefSeq" id="WP_169399995.1">
    <property type="nucleotide sequence ID" value="NZ_BAAAJH010000025.1"/>
</dbReference>
<organism evidence="3 4">
    <name type="scientific">Pseudonocardia xinjiangensis</name>
    <dbReference type="NCBI Taxonomy" id="75289"/>
    <lineage>
        <taxon>Bacteria</taxon>
        <taxon>Bacillati</taxon>
        <taxon>Actinomycetota</taxon>
        <taxon>Actinomycetes</taxon>
        <taxon>Pseudonocardiales</taxon>
        <taxon>Pseudonocardiaceae</taxon>
        <taxon>Pseudonocardia</taxon>
    </lineage>
</organism>
<dbReference type="EMBL" id="JAAXKY010000186">
    <property type="protein sequence ID" value="NMH81975.1"/>
    <property type="molecule type" value="Genomic_DNA"/>
</dbReference>
<reference evidence="3 4" key="1">
    <citation type="submission" date="2020-04" db="EMBL/GenBank/DDBJ databases">
        <authorList>
            <person name="Klaysubun C."/>
            <person name="Duangmal K."/>
            <person name="Lipun K."/>
        </authorList>
    </citation>
    <scope>NUCLEOTIDE SEQUENCE [LARGE SCALE GENOMIC DNA]</scope>
    <source>
        <strain evidence="3 4">JCM 11839</strain>
    </source>
</reference>
<accession>A0ABX1RNL6</accession>